<dbReference type="AlphaFoldDB" id="A0A2R8BS89"/>
<dbReference type="InterPro" id="IPR025961">
    <property type="entry name" value="Metal_resist"/>
</dbReference>
<organism evidence="2 3">
    <name type="scientific">Palleronia abyssalis</name>
    <dbReference type="NCBI Taxonomy" id="1501240"/>
    <lineage>
        <taxon>Bacteria</taxon>
        <taxon>Pseudomonadati</taxon>
        <taxon>Pseudomonadota</taxon>
        <taxon>Alphaproteobacteria</taxon>
        <taxon>Rhodobacterales</taxon>
        <taxon>Roseobacteraceae</taxon>
        <taxon>Palleronia</taxon>
    </lineage>
</organism>
<evidence type="ECO:0000256" key="1">
    <source>
        <dbReference type="SAM" id="Phobius"/>
    </source>
</evidence>
<keyword evidence="1" id="KW-0472">Membrane</keyword>
<dbReference type="RefSeq" id="WP_181375683.1">
    <property type="nucleotide sequence ID" value="NZ_ONZF01000002.1"/>
</dbReference>
<sequence length="147" mass="16563">MSFGAVPRLWRIVLVCSLVLNLLVLGIVVGAAFDHDRPWDRRGRVAGPMGPLVWALPDEDRQAMIQRLQVGPRDRGARRARFEALLSAVRADPFDPEALAQMFAEQRRRGSLELARAESALIEVLTDMTPAERSTFAQSLSDRMRRR</sequence>
<gene>
    <name evidence="2" type="ORF">PAA8504_00816</name>
</gene>
<keyword evidence="1" id="KW-1133">Transmembrane helix</keyword>
<proteinExistence type="predicted"/>
<keyword evidence="1" id="KW-0812">Transmembrane</keyword>
<accession>A0A2R8BS89</accession>
<dbReference type="Proteomes" id="UP000244912">
    <property type="component" value="Unassembled WGS sequence"/>
</dbReference>
<evidence type="ECO:0000313" key="2">
    <source>
        <dbReference type="EMBL" id="SPJ23012.1"/>
    </source>
</evidence>
<dbReference type="EMBL" id="ONZF01000002">
    <property type="protein sequence ID" value="SPJ23012.1"/>
    <property type="molecule type" value="Genomic_DNA"/>
</dbReference>
<protein>
    <recommendedName>
        <fullName evidence="4">Zinc resistance-associated protein</fullName>
    </recommendedName>
</protein>
<reference evidence="2 3" key="1">
    <citation type="submission" date="2018-03" db="EMBL/GenBank/DDBJ databases">
        <authorList>
            <person name="Keele B.F."/>
        </authorList>
    </citation>
    <scope>NUCLEOTIDE SEQUENCE [LARGE SCALE GENOMIC DNA]</scope>
    <source>
        <strain evidence="2 3">CECT 8504</strain>
    </source>
</reference>
<dbReference type="Pfam" id="PF13801">
    <property type="entry name" value="Metal_resist"/>
    <property type="match status" value="1"/>
</dbReference>
<keyword evidence="3" id="KW-1185">Reference proteome</keyword>
<evidence type="ECO:0008006" key="4">
    <source>
        <dbReference type="Google" id="ProtNLM"/>
    </source>
</evidence>
<name>A0A2R8BS89_9RHOB</name>
<feature type="transmembrane region" description="Helical" evidence="1">
    <location>
        <begin position="12"/>
        <end position="33"/>
    </location>
</feature>
<evidence type="ECO:0000313" key="3">
    <source>
        <dbReference type="Proteomes" id="UP000244912"/>
    </source>
</evidence>